<gene>
    <name evidence="7" type="ORF">LSH36_73g01000</name>
</gene>
<dbReference type="PRINTS" id="PR00160">
    <property type="entry name" value="GLUTAREDOXIN"/>
</dbReference>
<accession>A0AAD9K3U2</accession>
<dbReference type="EMBL" id="JAODUP010000073">
    <property type="protein sequence ID" value="KAK2163850.1"/>
    <property type="molecule type" value="Genomic_DNA"/>
</dbReference>
<keyword evidence="2" id="KW-0813">Transport</keyword>
<keyword evidence="4" id="KW-1015">Disulfide bond</keyword>
<evidence type="ECO:0000256" key="5">
    <source>
        <dbReference type="ARBA" id="ARBA00023284"/>
    </source>
</evidence>
<keyword evidence="8" id="KW-1185">Reference proteome</keyword>
<dbReference type="Pfam" id="PF00462">
    <property type="entry name" value="Glutaredoxin"/>
    <property type="match status" value="1"/>
</dbReference>
<name>A0AAD9K3U2_9ANNE</name>
<dbReference type="InterPro" id="IPR014025">
    <property type="entry name" value="Glutaredoxin_subgr"/>
</dbReference>
<dbReference type="InterPro" id="IPR036249">
    <property type="entry name" value="Thioredoxin-like_sf"/>
</dbReference>
<dbReference type="PANTHER" id="PTHR45694:SF18">
    <property type="entry name" value="GLUTAREDOXIN-1-RELATED"/>
    <property type="match status" value="1"/>
</dbReference>
<dbReference type="SUPFAM" id="SSF52833">
    <property type="entry name" value="Thioredoxin-like"/>
    <property type="match status" value="1"/>
</dbReference>
<organism evidence="7 8">
    <name type="scientific">Paralvinella palmiformis</name>
    <dbReference type="NCBI Taxonomy" id="53620"/>
    <lineage>
        <taxon>Eukaryota</taxon>
        <taxon>Metazoa</taxon>
        <taxon>Spiralia</taxon>
        <taxon>Lophotrochozoa</taxon>
        <taxon>Annelida</taxon>
        <taxon>Polychaeta</taxon>
        <taxon>Sedentaria</taxon>
        <taxon>Canalipalpata</taxon>
        <taxon>Terebellida</taxon>
        <taxon>Terebelliformia</taxon>
        <taxon>Alvinellidae</taxon>
        <taxon>Paralvinella</taxon>
    </lineage>
</organism>
<dbReference type="GO" id="GO:0015038">
    <property type="term" value="F:glutathione disulfide oxidoreductase activity"/>
    <property type="evidence" value="ECO:0007669"/>
    <property type="project" value="TreeGrafter"/>
</dbReference>
<comment type="function">
    <text evidence="1">Has a glutathione-disulfide oxidoreductase activity in the presence of NADPH and glutathione reductase. Reduces low molecular weight disulfides and proteins.</text>
</comment>
<evidence type="ECO:0000259" key="6">
    <source>
        <dbReference type="Pfam" id="PF00462"/>
    </source>
</evidence>
<dbReference type="PROSITE" id="PS51354">
    <property type="entry name" value="GLUTAREDOXIN_2"/>
    <property type="match status" value="1"/>
</dbReference>
<dbReference type="PROSITE" id="PS00195">
    <property type="entry name" value="GLUTAREDOXIN_1"/>
    <property type="match status" value="1"/>
</dbReference>
<dbReference type="Gene3D" id="3.40.30.10">
    <property type="entry name" value="Glutaredoxin"/>
    <property type="match status" value="1"/>
</dbReference>
<feature type="domain" description="Glutaredoxin" evidence="6">
    <location>
        <begin position="17"/>
        <end position="86"/>
    </location>
</feature>
<reference evidence="7" key="1">
    <citation type="journal article" date="2023" name="Mol. Biol. Evol.">
        <title>Third-Generation Sequencing Reveals the Adaptive Role of the Epigenome in Three Deep-Sea Polychaetes.</title>
        <authorList>
            <person name="Perez M."/>
            <person name="Aroh O."/>
            <person name="Sun Y."/>
            <person name="Lan Y."/>
            <person name="Juniper S.K."/>
            <person name="Young C.R."/>
            <person name="Angers B."/>
            <person name="Qian P.Y."/>
        </authorList>
    </citation>
    <scope>NUCLEOTIDE SEQUENCE</scope>
    <source>
        <strain evidence="7">P08H-3</strain>
    </source>
</reference>
<sequence>MSNAKKMIEAKIGGKKVMVFSKSYCPFCSKAKKVLQEYINSGELSPNDYEVMEIEDNPDMDAIQMELRGITGASSVPRVFIKGKCIGGGDETMAAHQSGKLKQLLSA</sequence>
<dbReference type="NCBIfam" id="TIGR02180">
    <property type="entry name" value="GRX_euk"/>
    <property type="match status" value="1"/>
</dbReference>
<evidence type="ECO:0000313" key="8">
    <source>
        <dbReference type="Proteomes" id="UP001208570"/>
    </source>
</evidence>
<evidence type="ECO:0000256" key="4">
    <source>
        <dbReference type="ARBA" id="ARBA00023157"/>
    </source>
</evidence>
<dbReference type="InterPro" id="IPR011767">
    <property type="entry name" value="GLR_AS"/>
</dbReference>
<dbReference type="PANTHER" id="PTHR45694">
    <property type="entry name" value="GLUTAREDOXIN 2"/>
    <property type="match status" value="1"/>
</dbReference>
<proteinExistence type="predicted"/>
<comment type="caution">
    <text evidence="7">The sequence shown here is derived from an EMBL/GenBank/DDBJ whole genome shotgun (WGS) entry which is preliminary data.</text>
</comment>
<dbReference type="InterPro" id="IPR011899">
    <property type="entry name" value="Glutaredoxin_euk/vir"/>
</dbReference>
<dbReference type="GO" id="GO:0034599">
    <property type="term" value="P:cellular response to oxidative stress"/>
    <property type="evidence" value="ECO:0007669"/>
    <property type="project" value="TreeGrafter"/>
</dbReference>
<evidence type="ECO:0000256" key="1">
    <source>
        <dbReference type="ARBA" id="ARBA00002549"/>
    </source>
</evidence>
<evidence type="ECO:0000256" key="2">
    <source>
        <dbReference type="ARBA" id="ARBA00022448"/>
    </source>
</evidence>
<evidence type="ECO:0000256" key="3">
    <source>
        <dbReference type="ARBA" id="ARBA00022982"/>
    </source>
</evidence>
<keyword evidence="5" id="KW-0676">Redox-active center</keyword>
<dbReference type="AlphaFoldDB" id="A0AAD9K3U2"/>
<keyword evidence="3" id="KW-0249">Electron transport</keyword>
<dbReference type="GO" id="GO:0005737">
    <property type="term" value="C:cytoplasm"/>
    <property type="evidence" value="ECO:0007669"/>
    <property type="project" value="TreeGrafter"/>
</dbReference>
<protein>
    <recommendedName>
        <fullName evidence="6">Glutaredoxin domain-containing protein</fullName>
    </recommendedName>
</protein>
<dbReference type="Proteomes" id="UP001208570">
    <property type="component" value="Unassembled WGS sequence"/>
</dbReference>
<dbReference type="InterPro" id="IPR002109">
    <property type="entry name" value="Glutaredoxin"/>
</dbReference>
<dbReference type="CDD" id="cd03419">
    <property type="entry name" value="GRX_GRXh_1_2_like"/>
    <property type="match status" value="1"/>
</dbReference>
<evidence type="ECO:0000313" key="7">
    <source>
        <dbReference type="EMBL" id="KAK2163850.1"/>
    </source>
</evidence>